<feature type="compositionally biased region" description="Acidic residues" evidence="1">
    <location>
        <begin position="356"/>
        <end position="367"/>
    </location>
</feature>
<feature type="compositionally biased region" description="Basic and acidic residues" evidence="1">
    <location>
        <begin position="56"/>
        <end position="65"/>
    </location>
</feature>
<name>A0ABD3MV89_9STRA</name>
<dbReference type="Proteomes" id="UP001530400">
    <property type="component" value="Unassembled WGS sequence"/>
</dbReference>
<feature type="compositionally biased region" description="Basic and acidic residues" evidence="1">
    <location>
        <begin position="81"/>
        <end position="90"/>
    </location>
</feature>
<proteinExistence type="predicted"/>
<dbReference type="AlphaFoldDB" id="A0ABD3MV89"/>
<organism evidence="2 3">
    <name type="scientific">Cyclotella atomus</name>
    <dbReference type="NCBI Taxonomy" id="382360"/>
    <lineage>
        <taxon>Eukaryota</taxon>
        <taxon>Sar</taxon>
        <taxon>Stramenopiles</taxon>
        <taxon>Ochrophyta</taxon>
        <taxon>Bacillariophyta</taxon>
        <taxon>Coscinodiscophyceae</taxon>
        <taxon>Thalassiosirophycidae</taxon>
        <taxon>Stephanodiscales</taxon>
        <taxon>Stephanodiscaceae</taxon>
        <taxon>Cyclotella</taxon>
    </lineage>
</organism>
<keyword evidence="3" id="KW-1185">Reference proteome</keyword>
<protein>
    <submittedName>
        <fullName evidence="2">Uncharacterized protein</fullName>
    </submittedName>
</protein>
<reference evidence="2 3" key="1">
    <citation type="submission" date="2024-10" db="EMBL/GenBank/DDBJ databases">
        <title>Updated reference genomes for cyclostephanoid diatoms.</title>
        <authorList>
            <person name="Roberts W.R."/>
            <person name="Alverson A.J."/>
        </authorList>
    </citation>
    <scope>NUCLEOTIDE SEQUENCE [LARGE SCALE GENOMIC DNA]</scope>
    <source>
        <strain evidence="2 3">AJA010-31</strain>
    </source>
</reference>
<feature type="compositionally biased region" description="Acidic residues" evidence="1">
    <location>
        <begin position="289"/>
        <end position="299"/>
    </location>
</feature>
<feature type="compositionally biased region" description="Basic and acidic residues" evidence="1">
    <location>
        <begin position="119"/>
        <end position="133"/>
    </location>
</feature>
<feature type="compositionally biased region" description="Polar residues" evidence="1">
    <location>
        <begin position="312"/>
        <end position="334"/>
    </location>
</feature>
<sequence length="373" mass="40803">MSRQSRQAELRKRMAEARSKLQISASDQADTKPLPASSASSILRKPKYTANSVEAKGGDDADSRGTHALTGLIGGYSVEAKGGDDADSRGTHALTGLIGGYSSSEDEGVEKSVPASPGKKRDAPVSHENQDGKKRAKFSTDVQQGNEKTHDAGSKRKWPEKKVSDEVWDEFNALLEDEPDISGMREDAENDNNALTDPQPKAEGDWPTPAPVKLAVAPSEDSKPKKKKRKKQSKDQPYDNEAVTNVEQASYEARLARVKQKSQKTESAAADESNLQSLDFYDPGLAFQQDDDDNEEGDIATEGVGNEEMAADQNSNESSYTSSNKDNNLASESRVSLAEILRRRRDETRKTSVYSGDDDLQQNEDDLADGRWF</sequence>
<gene>
    <name evidence="2" type="ORF">ACHAWO_006391</name>
</gene>
<dbReference type="EMBL" id="JALLPJ020001395">
    <property type="protein sequence ID" value="KAL3765846.1"/>
    <property type="molecule type" value="Genomic_DNA"/>
</dbReference>
<feature type="region of interest" description="Disordered" evidence="1">
    <location>
        <begin position="1"/>
        <end position="373"/>
    </location>
</feature>
<feature type="compositionally biased region" description="Basic and acidic residues" evidence="1">
    <location>
        <begin position="340"/>
        <end position="350"/>
    </location>
</feature>
<evidence type="ECO:0000313" key="3">
    <source>
        <dbReference type="Proteomes" id="UP001530400"/>
    </source>
</evidence>
<evidence type="ECO:0000256" key="1">
    <source>
        <dbReference type="SAM" id="MobiDB-lite"/>
    </source>
</evidence>
<evidence type="ECO:0000313" key="2">
    <source>
        <dbReference type="EMBL" id="KAL3765846.1"/>
    </source>
</evidence>
<accession>A0ABD3MV89</accession>
<feature type="compositionally biased region" description="Basic and acidic residues" evidence="1">
    <location>
        <begin position="1"/>
        <end position="19"/>
    </location>
</feature>
<comment type="caution">
    <text evidence="2">The sequence shown here is derived from an EMBL/GenBank/DDBJ whole genome shotgun (WGS) entry which is preliminary data.</text>
</comment>